<dbReference type="GO" id="GO:0016668">
    <property type="term" value="F:oxidoreductase activity, acting on a sulfur group of donors, NAD(P) as acceptor"/>
    <property type="evidence" value="ECO:0007669"/>
    <property type="project" value="UniProtKB-ARBA"/>
</dbReference>
<protein>
    <submittedName>
        <fullName evidence="7">FAD-dependent oxidoreductase</fullName>
    </submittedName>
</protein>
<evidence type="ECO:0000259" key="6">
    <source>
        <dbReference type="Pfam" id="PF07992"/>
    </source>
</evidence>
<dbReference type="Pfam" id="PF07992">
    <property type="entry name" value="Pyr_redox_2"/>
    <property type="match status" value="1"/>
</dbReference>
<accession>A0AAE3LHD7</accession>
<dbReference type="Gene3D" id="3.50.50.60">
    <property type="entry name" value="FAD/NAD(P)-binding domain"/>
    <property type="match status" value="2"/>
</dbReference>
<gene>
    <name evidence="7" type="ORF">OCV57_06240</name>
</gene>
<dbReference type="RefSeq" id="WP_267300837.1">
    <property type="nucleotide sequence ID" value="NZ_JAOQJZ010000005.1"/>
</dbReference>
<evidence type="ECO:0000256" key="4">
    <source>
        <dbReference type="ARBA" id="ARBA00023157"/>
    </source>
</evidence>
<reference evidence="7 8" key="1">
    <citation type="journal article" date="2021" name="ISME Commun">
        <title>Automated analysis of genomic sequences facilitates high-throughput and comprehensive description of bacteria.</title>
        <authorList>
            <person name="Hitch T.C.A."/>
        </authorList>
    </citation>
    <scope>NUCLEOTIDE SEQUENCE [LARGE SCALE GENOMIC DNA]</scope>
    <source>
        <strain evidence="7 8">Sanger_31</strain>
    </source>
</reference>
<dbReference type="SUPFAM" id="SSF51905">
    <property type="entry name" value="FAD/NAD(P)-binding domain"/>
    <property type="match status" value="1"/>
</dbReference>
<evidence type="ECO:0000313" key="8">
    <source>
        <dbReference type="Proteomes" id="UP001208131"/>
    </source>
</evidence>
<organism evidence="7 8">
    <name type="scientific">Hominimerdicola aceti</name>
    <dbReference type="NCBI Taxonomy" id="2981726"/>
    <lineage>
        <taxon>Bacteria</taxon>
        <taxon>Bacillati</taxon>
        <taxon>Bacillota</taxon>
        <taxon>Clostridia</taxon>
        <taxon>Eubacteriales</taxon>
        <taxon>Oscillospiraceae</taxon>
        <taxon>Hominimerdicola</taxon>
    </lineage>
</organism>
<dbReference type="AlphaFoldDB" id="A0AAE3LHD7"/>
<keyword evidence="8" id="KW-1185">Reference proteome</keyword>
<keyword evidence="1" id="KW-0285">Flavoprotein</keyword>
<feature type="domain" description="FAD/NAD(P)-binding" evidence="6">
    <location>
        <begin position="2"/>
        <end position="285"/>
    </location>
</feature>
<evidence type="ECO:0000256" key="2">
    <source>
        <dbReference type="ARBA" id="ARBA00022827"/>
    </source>
</evidence>
<dbReference type="InterPro" id="IPR008255">
    <property type="entry name" value="Pyr_nucl-diS_OxRdtase_2_AS"/>
</dbReference>
<name>A0AAE3LHD7_9FIRM</name>
<sequence length="299" mass="31924">MYDVIIIGSGPAGLTAAIYAGRAMLSALVCEKDYMGTGQISVTDRVENYPGLYGINGYDLGEKFREQAETLGAEFYEGEAESFEKTAEGWKVIFKDGSVKEGKTVIYTAGTSYRHLDVAGSEKQRISYCAVCDGFFYKDKVVAVVGGGDTALGDALYLSKLAKTVYLIHRRDEFRANKALQKKVAETDNIVPVMSAVIKEVTGGDNAEGVTYTQNGEEKNIAVDGVFCAIGSVPNTQALEGVCELDESGYVKAGEDGITTAKGLFVAGDVRTTPLRQVITAAADGANALSSAEKYIMEL</sequence>
<proteinExistence type="predicted"/>
<evidence type="ECO:0000256" key="5">
    <source>
        <dbReference type="ARBA" id="ARBA00023284"/>
    </source>
</evidence>
<dbReference type="InterPro" id="IPR050097">
    <property type="entry name" value="Ferredoxin-NADP_redctase_2"/>
</dbReference>
<dbReference type="InterPro" id="IPR023753">
    <property type="entry name" value="FAD/NAD-binding_dom"/>
</dbReference>
<dbReference type="PRINTS" id="PR00469">
    <property type="entry name" value="PNDRDTASEII"/>
</dbReference>
<keyword evidence="5" id="KW-0676">Redox-active center</keyword>
<dbReference type="EMBL" id="JAOQJZ010000005">
    <property type="protein sequence ID" value="MCU6705523.1"/>
    <property type="molecule type" value="Genomic_DNA"/>
</dbReference>
<keyword evidence="3" id="KW-0560">Oxidoreductase</keyword>
<dbReference type="PRINTS" id="PR00368">
    <property type="entry name" value="FADPNR"/>
</dbReference>
<dbReference type="PROSITE" id="PS00573">
    <property type="entry name" value="PYRIDINE_REDOX_2"/>
    <property type="match status" value="1"/>
</dbReference>
<comment type="caution">
    <text evidence="7">The sequence shown here is derived from an EMBL/GenBank/DDBJ whole genome shotgun (WGS) entry which is preliminary data.</text>
</comment>
<keyword evidence="2" id="KW-0274">FAD</keyword>
<evidence type="ECO:0000313" key="7">
    <source>
        <dbReference type="EMBL" id="MCU6705523.1"/>
    </source>
</evidence>
<evidence type="ECO:0000256" key="1">
    <source>
        <dbReference type="ARBA" id="ARBA00022630"/>
    </source>
</evidence>
<evidence type="ECO:0000256" key="3">
    <source>
        <dbReference type="ARBA" id="ARBA00023002"/>
    </source>
</evidence>
<dbReference type="PANTHER" id="PTHR48105">
    <property type="entry name" value="THIOREDOXIN REDUCTASE 1-RELATED-RELATED"/>
    <property type="match status" value="1"/>
</dbReference>
<dbReference type="Proteomes" id="UP001208131">
    <property type="component" value="Unassembled WGS sequence"/>
</dbReference>
<keyword evidence="4" id="KW-1015">Disulfide bond</keyword>
<dbReference type="InterPro" id="IPR036188">
    <property type="entry name" value="FAD/NAD-bd_sf"/>
</dbReference>